<evidence type="ECO:0000313" key="2">
    <source>
        <dbReference type="Proteomes" id="UP001076464"/>
    </source>
</evidence>
<accession>A0ACC6C9E1</accession>
<gene>
    <name evidence="1" type="ORF">NYO99_08200</name>
</gene>
<name>A0ACC6C9E1_9BURK</name>
<comment type="caution">
    <text evidence="1">The sequence shown here is derived from an EMBL/GenBank/DDBJ whole genome shotgun (WGS) entry which is preliminary data.</text>
</comment>
<keyword evidence="2" id="KW-1185">Reference proteome</keyword>
<protein>
    <submittedName>
        <fullName evidence="1">SRPBCC family protein</fullName>
    </submittedName>
</protein>
<evidence type="ECO:0000313" key="1">
    <source>
        <dbReference type="EMBL" id="MCY4744949.1"/>
    </source>
</evidence>
<proteinExistence type="predicted"/>
<reference evidence="1" key="1">
    <citation type="submission" date="2022-08" db="EMBL/GenBank/DDBJ databases">
        <title>Genome sequencing of Pelomonas sp. UHG3.</title>
        <authorList>
            <person name="So Y."/>
        </authorList>
    </citation>
    <scope>NUCLEOTIDE SEQUENCE</scope>
    <source>
        <strain evidence="1">UHG3</strain>
    </source>
</reference>
<dbReference type="Proteomes" id="UP001076464">
    <property type="component" value="Unassembled WGS sequence"/>
</dbReference>
<sequence>MLISTSTQRVLSAILAGTFYGLALRTGFEWAQPLPFVEIISTAFLVVCPLSVGAIAVLWGAGTAHVSVRTQLGVSVAAMSLFLIAMFITLLEGLICLVLVAPVFYVAAMVGGLAAGWTHNRLRARTSTLSAFALLPLLMAPVDGLSPPQTHIQSVTNTIHIAATPEQVFARLAEVRDIRPDELGFSFVHSIGLPRPIQAAMDGSGPGAVRTSRWEKNVWFQEVITQWQAPSVMHWKFVIPRGAIPRDALDRHVEVGGDYFDLIDGGYEVAPNPAGGSTLSLTTRFVNKSRLQLYGNVWGRLVLQDFHRSILGLMKHRAEA</sequence>
<organism evidence="1 2">
    <name type="scientific">Roseateles hydrophilus</name>
    <dbReference type="NCBI Taxonomy" id="2975054"/>
    <lineage>
        <taxon>Bacteria</taxon>
        <taxon>Pseudomonadati</taxon>
        <taxon>Pseudomonadota</taxon>
        <taxon>Betaproteobacteria</taxon>
        <taxon>Burkholderiales</taxon>
        <taxon>Sphaerotilaceae</taxon>
        <taxon>Roseateles</taxon>
    </lineage>
</organism>
<dbReference type="EMBL" id="JAPPUY010000002">
    <property type="protein sequence ID" value="MCY4744949.1"/>
    <property type="molecule type" value="Genomic_DNA"/>
</dbReference>